<gene>
    <name evidence="2" type="ORF">RHGRI_014007</name>
</gene>
<dbReference type="InterPro" id="IPR012337">
    <property type="entry name" value="RNaseH-like_sf"/>
</dbReference>
<dbReference type="PANTHER" id="PTHR45749:SF35">
    <property type="entry name" value="AC-LIKE TRANSPOSASE-RELATED"/>
    <property type="match status" value="1"/>
</dbReference>
<dbReference type="InterPro" id="IPR025398">
    <property type="entry name" value="DUF4371"/>
</dbReference>
<dbReference type="SUPFAM" id="SSF53098">
    <property type="entry name" value="Ribonuclease H-like"/>
    <property type="match status" value="1"/>
</dbReference>
<dbReference type="AlphaFoldDB" id="A0AAV6K830"/>
<dbReference type="EMBL" id="JACTNZ010000005">
    <property type="protein sequence ID" value="KAG5548510.1"/>
    <property type="molecule type" value="Genomic_DNA"/>
</dbReference>
<feature type="domain" description="DUF4371" evidence="1">
    <location>
        <begin position="22"/>
        <end position="142"/>
    </location>
</feature>
<proteinExistence type="predicted"/>
<reference evidence="2" key="1">
    <citation type="submission" date="2020-08" db="EMBL/GenBank/DDBJ databases">
        <title>Plant Genome Project.</title>
        <authorList>
            <person name="Zhang R.-G."/>
        </authorList>
    </citation>
    <scope>NUCLEOTIDE SEQUENCE</scope>
    <source>
        <strain evidence="2">WSP0</strain>
        <tissue evidence="2">Leaf</tissue>
    </source>
</reference>
<organism evidence="2 3">
    <name type="scientific">Rhododendron griersonianum</name>
    <dbReference type="NCBI Taxonomy" id="479676"/>
    <lineage>
        <taxon>Eukaryota</taxon>
        <taxon>Viridiplantae</taxon>
        <taxon>Streptophyta</taxon>
        <taxon>Embryophyta</taxon>
        <taxon>Tracheophyta</taxon>
        <taxon>Spermatophyta</taxon>
        <taxon>Magnoliopsida</taxon>
        <taxon>eudicotyledons</taxon>
        <taxon>Gunneridae</taxon>
        <taxon>Pentapetalae</taxon>
        <taxon>asterids</taxon>
        <taxon>Ericales</taxon>
        <taxon>Ericaceae</taxon>
        <taxon>Ericoideae</taxon>
        <taxon>Rhodoreae</taxon>
        <taxon>Rhododendron</taxon>
    </lineage>
</organism>
<dbReference type="PANTHER" id="PTHR45749">
    <property type="match status" value="1"/>
</dbReference>
<evidence type="ECO:0000259" key="1">
    <source>
        <dbReference type="Pfam" id="PF14291"/>
    </source>
</evidence>
<name>A0AAV6K830_9ERIC</name>
<protein>
    <recommendedName>
        <fullName evidence="1">DUF4371 domain-containing protein</fullName>
    </recommendedName>
</protein>
<evidence type="ECO:0000313" key="3">
    <source>
        <dbReference type="Proteomes" id="UP000823749"/>
    </source>
</evidence>
<keyword evidence="3" id="KW-1185">Reference proteome</keyword>
<dbReference type="Pfam" id="PF14291">
    <property type="entry name" value="DUF4371"/>
    <property type="match status" value="1"/>
</dbReference>
<evidence type="ECO:0000313" key="2">
    <source>
        <dbReference type="EMBL" id="KAG5548510.1"/>
    </source>
</evidence>
<comment type="caution">
    <text evidence="2">The sequence shown here is derived from an EMBL/GenBank/DDBJ whole genome shotgun (WGS) entry which is preliminary data.</text>
</comment>
<sequence>MMGKFDLVMQEHLRRIEKGEIHNHYLSHKIQNELIQMLAVEVKSKIVATIKKAKFYSIILDCTLDVSHQEQMSLVVRCVDISTSPTEVSVSEFFLEFLKADDTTGLGLFCALQEVLVSLQFDIGDLRGQGYDNGSNMKGKNKGVQTRVLEVNPRAFYTPCGCHSHNLVLCDMANSCSKAKTFFGVVQRLYVLFSSSIPRWSVLKDNLKDVKGLTLKPLSQTHWESRIESIKPIRYHPSKLRDALVDLANDTTELIAQSEAKSLVKNELRKF</sequence>
<dbReference type="Proteomes" id="UP000823749">
    <property type="component" value="Chromosome 5"/>
</dbReference>
<accession>A0AAV6K830</accession>